<reference evidence="1" key="1">
    <citation type="journal article" date="2014" name="Front. Microbiol.">
        <title>High frequency of phylogenetically diverse reductive dehalogenase-homologous genes in deep subseafloor sedimentary metagenomes.</title>
        <authorList>
            <person name="Kawai M."/>
            <person name="Futagami T."/>
            <person name="Toyoda A."/>
            <person name="Takaki Y."/>
            <person name="Nishi S."/>
            <person name="Hori S."/>
            <person name="Arai W."/>
            <person name="Tsubouchi T."/>
            <person name="Morono Y."/>
            <person name="Uchiyama I."/>
            <person name="Ito T."/>
            <person name="Fujiyama A."/>
            <person name="Inagaki F."/>
            <person name="Takami H."/>
        </authorList>
    </citation>
    <scope>NUCLEOTIDE SEQUENCE</scope>
    <source>
        <strain evidence="1">Expedition CK06-06</strain>
    </source>
</reference>
<feature type="non-terminal residue" evidence="1">
    <location>
        <position position="1"/>
    </location>
</feature>
<dbReference type="AlphaFoldDB" id="X1LZ40"/>
<accession>X1LZ40</accession>
<gene>
    <name evidence="1" type="ORF">S06H3_37577</name>
</gene>
<protein>
    <submittedName>
        <fullName evidence="1">Uncharacterized protein</fullName>
    </submittedName>
</protein>
<organism evidence="1">
    <name type="scientific">marine sediment metagenome</name>
    <dbReference type="NCBI Taxonomy" id="412755"/>
    <lineage>
        <taxon>unclassified sequences</taxon>
        <taxon>metagenomes</taxon>
        <taxon>ecological metagenomes</taxon>
    </lineage>
</organism>
<sequence>DIVIIAQTTEPAVPAGKFRIWHDTTVELERRWLVLGTDGMVEGNQKVEIS</sequence>
<proteinExistence type="predicted"/>
<comment type="caution">
    <text evidence="1">The sequence shown here is derived from an EMBL/GenBank/DDBJ whole genome shotgun (WGS) entry which is preliminary data.</text>
</comment>
<dbReference type="EMBL" id="BARV01022844">
    <property type="protein sequence ID" value="GAI24637.1"/>
    <property type="molecule type" value="Genomic_DNA"/>
</dbReference>
<name>X1LZ40_9ZZZZ</name>
<evidence type="ECO:0000313" key="1">
    <source>
        <dbReference type="EMBL" id="GAI24637.1"/>
    </source>
</evidence>